<organism evidence="5 6">
    <name type="scientific">Luminiphilus syltensis NOR5-1B</name>
    <dbReference type="NCBI Taxonomy" id="565045"/>
    <lineage>
        <taxon>Bacteria</taxon>
        <taxon>Pseudomonadati</taxon>
        <taxon>Pseudomonadota</taxon>
        <taxon>Gammaproteobacteria</taxon>
        <taxon>Cellvibrionales</taxon>
        <taxon>Halieaceae</taxon>
        <taxon>Luminiphilus</taxon>
    </lineage>
</organism>
<dbReference type="eggNOG" id="COG3124">
    <property type="taxonomic scope" value="Bacteria"/>
</dbReference>
<dbReference type="GO" id="GO:0008770">
    <property type="term" value="F:[acyl-carrier-protein] phosphodiesterase activity"/>
    <property type="evidence" value="ECO:0007669"/>
    <property type="project" value="UniProtKB-EC"/>
</dbReference>
<protein>
    <submittedName>
        <fullName evidence="5">Acyl carrier protein phosphodiesterase</fullName>
        <ecNumber evidence="5">3.1.4.14</ecNumber>
    </submittedName>
</protein>
<accession>B8KQR8</accession>
<evidence type="ECO:0000256" key="3">
    <source>
        <dbReference type="ARBA" id="ARBA00023098"/>
    </source>
</evidence>
<keyword evidence="2 5" id="KW-0378">Hydrolase</keyword>
<reference evidence="6" key="1">
    <citation type="journal article" date="2013" name="BMC Microbiol.">
        <title>Taxonomy and evolution of bacteriochlorophyll a-containing members of the OM60/NOR5 clade of marine gammaproteobacteria: description of Luminiphilus syltensis gen. nov., sp. nov., reclassification of Haliea rubra as Pseudohaliea rubra gen. nov., comb. nov., and emendation of Chromatocurvus halotolerans.</title>
        <authorList>
            <person name="Spring S."/>
            <person name="Riedel T."/>
            <person name="Sproer C."/>
            <person name="Yan S."/>
            <person name="Harder J."/>
            <person name="Fuchs B.M."/>
        </authorList>
    </citation>
    <scope>NUCLEOTIDE SEQUENCE [LARGE SCALE GENOMIC DNA]</scope>
    <source>
        <strain evidence="6">NOR51-B</strain>
    </source>
</reference>
<dbReference type="STRING" id="565045.NOR51B_2532"/>
<evidence type="ECO:0000313" key="6">
    <source>
        <dbReference type="Proteomes" id="UP000004699"/>
    </source>
</evidence>
<dbReference type="InterPro" id="IPR007431">
    <property type="entry name" value="ACP_PD"/>
</dbReference>
<keyword evidence="4" id="KW-0275">Fatty acid biosynthesis</keyword>
<dbReference type="OrthoDB" id="8442777at2"/>
<evidence type="ECO:0000313" key="5">
    <source>
        <dbReference type="EMBL" id="EED36580.1"/>
    </source>
</evidence>
<gene>
    <name evidence="5" type="ORF">NOR51B_2532</name>
</gene>
<evidence type="ECO:0000256" key="1">
    <source>
        <dbReference type="ARBA" id="ARBA00022516"/>
    </source>
</evidence>
<keyword evidence="3" id="KW-0443">Lipid metabolism</keyword>
<dbReference type="EMBL" id="DS999411">
    <property type="protein sequence ID" value="EED36580.1"/>
    <property type="molecule type" value="Genomic_DNA"/>
</dbReference>
<keyword evidence="4" id="KW-0276">Fatty acid metabolism</keyword>
<dbReference type="PANTHER" id="PTHR38764">
    <property type="entry name" value="ACYL CARRIER PROTEIN PHOSPHODIESTERASE"/>
    <property type="match status" value="1"/>
</dbReference>
<evidence type="ECO:0000256" key="2">
    <source>
        <dbReference type="ARBA" id="ARBA00022801"/>
    </source>
</evidence>
<dbReference type="Pfam" id="PF04336">
    <property type="entry name" value="ACP_PD"/>
    <property type="match status" value="1"/>
</dbReference>
<dbReference type="RefSeq" id="WP_009021323.1">
    <property type="nucleotide sequence ID" value="NZ_DS999411.1"/>
</dbReference>
<keyword evidence="1" id="KW-0444">Lipid biosynthesis</keyword>
<dbReference type="PANTHER" id="PTHR38764:SF1">
    <property type="entry name" value="ACYL CARRIER PROTEIN PHOSPHODIESTERASE"/>
    <property type="match status" value="1"/>
</dbReference>
<dbReference type="HOGENOM" id="CLU_099370_1_1_6"/>
<dbReference type="Proteomes" id="UP000004699">
    <property type="component" value="Unassembled WGS sequence"/>
</dbReference>
<proteinExistence type="predicted"/>
<name>B8KQR8_9GAMM</name>
<dbReference type="GO" id="GO:0006633">
    <property type="term" value="P:fatty acid biosynthetic process"/>
    <property type="evidence" value="ECO:0007669"/>
    <property type="project" value="UniProtKB-KW"/>
</dbReference>
<dbReference type="PIRSF" id="PIRSF011489">
    <property type="entry name" value="DUF479"/>
    <property type="match status" value="1"/>
</dbReference>
<sequence length="198" mass="22924">MNYLAHLYLADDRPLSLIGNLMGDFHKGAVDANLPEDIRLGILRHRRIDSFTDSHTLFKRSRGRLSGPHRRYAGILIDMFYDHFLATHWEVYSDVPLDDFAARVYSIVRQNRSQLPARMQRSMHYLVETDLLRSYRNIDGIDRALKGIATRLTRPSPLGQAITELERNYQFLEADFSEFFPELVRFAATRPETAPDVA</sequence>
<dbReference type="EC" id="3.1.4.14" evidence="5"/>
<dbReference type="AlphaFoldDB" id="B8KQR8"/>
<evidence type="ECO:0000256" key="4">
    <source>
        <dbReference type="ARBA" id="ARBA00023160"/>
    </source>
</evidence>
<keyword evidence="6" id="KW-1185">Reference proteome</keyword>